<gene>
    <name evidence="1" type="ORF">TCM_019552</name>
</gene>
<name>A0A061EI32_THECC</name>
<dbReference type="Proteomes" id="UP000026915">
    <property type="component" value="Chromosome 4"/>
</dbReference>
<dbReference type="HOGENOM" id="CLU_2403954_0_0_1"/>
<dbReference type="InParanoid" id="A0A061EI32"/>
<reference evidence="1 2" key="1">
    <citation type="journal article" date="2013" name="Genome Biol.">
        <title>The genome sequence of the most widely cultivated cacao type and its use to identify candidate genes regulating pod color.</title>
        <authorList>
            <person name="Motamayor J.C."/>
            <person name="Mockaitis K."/>
            <person name="Schmutz J."/>
            <person name="Haiminen N."/>
            <person name="Iii D.L."/>
            <person name="Cornejo O."/>
            <person name="Findley S.D."/>
            <person name="Zheng P."/>
            <person name="Utro F."/>
            <person name="Royaert S."/>
            <person name="Saski C."/>
            <person name="Jenkins J."/>
            <person name="Podicheti R."/>
            <person name="Zhao M."/>
            <person name="Scheffler B.E."/>
            <person name="Stack J.C."/>
            <person name="Feltus F.A."/>
            <person name="Mustiga G.M."/>
            <person name="Amores F."/>
            <person name="Phillips W."/>
            <person name="Marelli J.P."/>
            <person name="May G.D."/>
            <person name="Shapiro H."/>
            <person name="Ma J."/>
            <person name="Bustamante C.D."/>
            <person name="Schnell R.J."/>
            <person name="Main D."/>
            <person name="Gilbert D."/>
            <person name="Parida L."/>
            <person name="Kuhn D.N."/>
        </authorList>
    </citation>
    <scope>NUCLEOTIDE SEQUENCE [LARGE SCALE GENOMIC DNA]</scope>
    <source>
        <strain evidence="2">cv. Matina 1-6</strain>
    </source>
</reference>
<dbReference type="AlphaFoldDB" id="A0A061EI32"/>
<accession>A0A061EI32</accession>
<organism evidence="1 2">
    <name type="scientific">Theobroma cacao</name>
    <name type="common">Cacao</name>
    <name type="synonym">Cocoa</name>
    <dbReference type="NCBI Taxonomy" id="3641"/>
    <lineage>
        <taxon>Eukaryota</taxon>
        <taxon>Viridiplantae</taxon>
        <taxon>Streptophyta</taxon>
        <taxon>Embryophyta</taxon>
        <taxon>Tracheophyta</taxon>
        <taxon>Spermatophyta</taxon>
        <taxon>Magnoliopsida</taxon>
        <taxon>eudicotyledons</taxon>
        <taxon>Gunneridae</taxon>
        <taxon>Pentapetalae</taxon>
        <taxon>rosids</taxon>
        <taxon>malvids</taxon>
        <taxon>Malvales</taxon>
        <taxon>Malvaceae</taxon>
        <taxon>Byttnerioideae</taxon>
        <taxon>Theobroma</taxon>
    </lineage>
</organism>
<evidence type="ECO:0000313" key="2">
    <source>
        <dbReference type="Proteomes" id="UP000026915"/>
    </source>
</evidence>
<proteinExistence type="predicted"/>
<dbReference type="EMBL" id="CM001882">
    <property type="protein sequence ID" value="EOY04298.1"/>
    <property type="molecule type" value="Genomic_DNA"/>
</dbReference>
<protein>
    <submittedName>
        <fullName evidence="1">Uncharacterized protein</fullName>
    </submittedName>
</protein>
<evidence type="ECO:0000313" key="1">
    <source>
        <dbReference type="EMBL" id="EOY04298.1"/>
    </source>
</evidence>
<dbReference type="Gramene" id="EOY04298">
    <property type="protein sequence ID" value="EOY04298"/>
    <property type="gene ID" value="TCM_019552"/>
</dbReference>
<keyword evidence="2" id="KW-1185">Reference proteome</keyword>
<sequence>MWDCLDSAMEGELNFTVDGSVRGKPRPYKRSHHISFLFVKLIGEPKPIEKRFSSWASHLGHKDHLFRGGAVESTDHARQHVCTQVEEEVVFCD</sequence>